<gene>
    <name evidence="2" type="ORF">KFL_009580050</name>
</gene>
<dbReference type="EMBL" id="DF237907">
    <property type="protein sequence ID" value="GAQ92257.1"/>
    <property type="molecule type" value="Genomic_DNA"/>
</dbReference>
<dbReference type="OrthoDB" id="10258744at2759"/>
<name>A0A1Y1IU98_KLENI</name>
<dbReference type="Proteomes" id="UP000054558">
    <property type="component" value="Unassembled WGS sequence"/>
</dbReference>
<dbReference type="AlphaFoldDB" id="A0A1Y1IU98"/>
<comment type="similarity">
    <text evidence="1">Belongs to the UPF0585 family.</text>
</comment>
<dbReference type="PANTHER" id="PTHR20974">
    <property type="entry name" value="UPF0585 PROTEIN CG18661"/>
    <property type="match status" value="1"/>
</dbReference>
<dbReference type="Pfam" id="PF06080">
    <property type="entry name" value="DUF938"/>
    <property type="match status" value="1"/>
</dbReference>
<evidence type="ECO:0008006" key="4">
    <source>
        <dbReference type="Google" id="ProtNLM"/>
    </source>
</evidence>
<keyword evidence="3" id="KW-1185">Reference proteome</keyword>
<accession>A0A1Y1IU98</accession>
<evidence type="ECO:0000313" key="3">
    <source>
        <dbReference type="Proteomes" id="UP000054558"/>
    </source>
</evidence>
<evidence type="ECO:0000313" key="2">
    <source>
        <dbReference type="EMBL" id="GAQ92257.1"/>
    </source>
</evidence>
<evidence type="ECO:0000256" key="1">
    <source>
        <dbReference type="ARBA" id="ARBA00008308"/>
    </source>
</evidence>
<dbReference type="Gene3D" id="3.40.50.150">
    <property type="entry name" value="Vaccinia Virus protein VP39"/>
    <property type="match status" value="1"/>
</dbReference>
<sequence>MKAVTLAPESALSKGVLQGSGGAEQAPDRRLSAPAALRNRELIAEVLQGVLPKQGTVLEIASGTGEHVTLFASKFPHLSWQPSDIDTLALASVADWVKHSAQENLLPPLTLDVAAENWPVSSTDAIININMIHIAPYAVCEGLMRGASRLLLDNGVLVMYGPFKRNGAHTAPSNEQFDASLKGRNPSWGIRDIGEVAATASAVGIQLEQEVCMPANNMVLVFRKRAYE</sequence>
<dbReference type="InterPro" id="IPR029063">
    <property type="entry name" value="SAM-dependent_MTases_sf"/>
</dbReference>
<dbReference type="PANTHER" id="PTHR20974:SF0">
    <property type="entry name" value="UPF0585 PROTEIN CG18661"/>
    <property type="match status" value="1"/>
</dbReference>
<proteinExistence type="inferred from homology"/>
<reference evidence="2 3" key="1">
    <citation type="journal article" date="2014" name="Nat. Commun.">
        <title>Klebsormidium flaccidum genome reveals primary factors for plant terrestrial adaptation.</title>
        <authorList>
            <person name="Hori K."/>
            <person name="Maruyama F."/>
            <person name="Fujisawa T."/>
            <person name="Togashi T."/>
            <person name="Yamamoto N."/>
            <person name="Seo M."/>
            <person name="Sato S."/>
            <person name="Yamada T."/>
            <person name="Mori H."/>
            <person name="Tajima N."/>
            <person name="Moriyama T."/>
            <person name="Ikeuchi M."/>
            <person name="Watanabe M."/>
            <person name="Wada H."/>
            <person name="Kobayashi K."/>
            <person name="Saito M."/>
            <person name="Masuda T."/>
            <person name="Sasaki-Sekimoto Y."/>
            <person name="Mashiguchi K."/>
            <person name="Awai K."/>
            <person name="Shimojima M."/>
            <person name="Masuda S."/>
            <person name="Iwai M."/>
            <person name="Nobusawa T."/>
            <person name="Narise T."/>
            <person name="Kondo S."/>
            <person name="Saito H."/>
            <person name="Sato R."/>
            <person name="Murakawa M."/>
            <person name="Ihara Y."/>
            <person name="Oshima-Yamada Y."/>
            <person name="Ohtaka K."/>
            <person name="Satoh M."/>
            <person name="Sonobe K."/>
            <person name="Ishii M."/>
            <person name="Ohtani R."/>
            <person name="Kanamori-Sato M."/>
            <person name="Honoki R."/>
            <person name="Miyazaki D."/>
            <person name="Mochizuki H."/>
            <person name="Umetsu J."/>
            <person name="Higashi K."/>
            <person name="Shibata D."/>
            <person name="Kamiya Y."/>
            <person name="Sato N."/>
            <person name="Nakamura Y."/>
            <person name="Tabata S."/>
            <person name="Ida S."/>
            <person name="Kurokawa K."/>
            <person name="Ohta H."/>
        </authorList>
    </citation>
    <scope>NUCLEOTIDE SEQUENCE [LARGE SCALE GENOMIC DNA]</scope>
    <source>
        <strain evidence="2 3">NIES-2285</strain>
    </source>
</reference>
<organism evidence="2 3">
    <name type="scientific">Klebsormidium nitens</name>
    <name type="common">Green alga</name>
    <name type="synonym">Ulothrix nitens</name>
    <dbReference type="NCBI Taxonomy" id="105231"/>
    <lineage>
        <taxon>Eukaryota</taxon>
        <taxon>Viridiplantae</taxon>
        <taxon>Streptophyta</taxon>
        <taxon>Klebsormidiophyceae</taxon>
        <taxon>Klebsormidiales</taxon>
        <taxon>Klebsormidiaceae</taxon>
        <taxon>Klebsormidium</taxon>
    </lineage>
</organism>
<dbReference type="OMA" id="YLYGPYK"/>
<dbReference type="SUPFAM" id="SSF53335">
    <property type="entry name" value="S-adenosyl-L-methionine-dependent methyltransferases"/>
    <property type="match status" value="1"/>
</dbReference>
<dbReference type="InterPro" id="IPR010342">
    <property type="entry name" value="DUF938"/>
</dbReference>
<protein>
    <recommendedName>
        <fullName evidence="4">SAM-dependent methyltransferase</fullName>
    </recommendedName>
</protein>